<dbReference type="HOGENOM" id="CLU_533858_0_0_11"/>
<protein>
    <submittedName>
        <fullName evidence="2">Uncharacterized protein</fullName>
    </submittedName>
</protein>
<dbReference type="EMBL" id="AWSE01000202">
    <property type="protein sequence ID" value="ERH22219.1"/>
    <property type="molecule type" value="Genomic_DNA"/>
</dbReference>
<evidence type="ECO:0000313" key="3">
    <source>
        <dbReference type="Proteomes" id="UP000016536"/>
    </source>
</evidence>
<organism evidence="2 3">
    <name type="scientific">Actinomyces johnsonii F0542</name>
    <dbReference type="NCBI Taxonomy" id="1321818"/>
    <lineage>
        <taxon>Bacteria</taxon>
        <taxon>Bacillati</taxon>
        <taxon>Actinomycetota</taxon>
        <taxon>Actinomycetes</taxon>
        <taxon>Actinomycetales</taxon>
        <taxon>Actinomycetaceae</taxon>
        <taxon>Actinomyces</taxon>
    </lineage>
</organism>
<feature type="transmembrane region" description="Helical" evidence="1">
    <location>
        <begin position="228"/>
        <end position="247"/>
    </location>
</feature>
<evidence type="ECO:0000256" key="1">
    <source>
        <dbReference type="SAM" id="Phobius"/>
    </source>
</evidence>
<keyword evidence="1" id="KW-0812">Transmembrane</keyword>
<dbReference type="PATRIC" id="fig|1321818.3.peg.2335"/>
<sequence length="510" mass="58395">MENSHPSDGCWRVWVMRMVSLLRSVAESWAQRLCSLLGKMRSGITVVWRVAVNCWQSIRSRQRYLQTWGQCRSRSLHAWRVALGVRLDVNPVWVGLIVTISLLFAMFLVMVLLRGVGFENWDFLLIKQLIELVNLWRSAVQHRILNDGTQSPIGDYLALGVVVTLMTEMVERLLHGISDFAQETLRGRLASLVRGIGVAIFLQMNFALTSLISYGFLCPLPPEQPIRILYVGLMFFMFTVGVWRSMLGVRRAFPVRPELIREAAVRRRERASKLSKKIRQRKRAMNVKIVDREEIFRGWVAPNSLEINSCRWDLYFWADLLMLWLNVGRRVRRFRATEPRHTLLHQVVFSLVVRIVFGCLAVGAVWVVQYGHQQILSARMVVAWGICLFSVGVIDSVSIPAGAFRVGSPTKWAATGVAIMLDMNVILSMLSSVVKNKVFWSDIAVLSHYPMVLVGGVILLFIVEVLCIHFTFEMRDFTLVALVRAKRSSVREADLLHGYLRKYVRSHRIS</sequence>
<dbReference type="AlphaFoldDB" id="U1QK63"/>
<feature type="transmembrane region" description="Helical" evidence="1">
    <location>
        <begin position="451"/>
        <end position="472"/>
    </location>
</feature>
<feature type="transmembrane region" description="Helical" evidence="1">
    <location>
        <begin position="92"/>
        <end position="113"/>
    </location>
</feature>
<reference evidence="2 3" key="1">
    <citation type="submission" date="2013-08" db="EMBL/GenBank/DDBJ databases">
        <authorList>
            <person name="Weinstock G."/>
            <person name="Sodergren E."/>
            <person name="Wylie T."/>
            <person name="Fulton L."/>
            <person name="Fulton R."/>
            <person name="Fronick C."/>
            <person name="O'Laughlin M."/>
            <person name="Godfrey J."/>
            <person name="Miner T."/>
            <person name="Herter B."/>
            <person name="Appelbaum E."/>
            <person name="Cordes M."/>
            <person name="Lek S."/>
            <person name="Wollam A."/>
            <person name="Pepin K.H."/>
            <person name="Palsikar V.B."/>
            <person name="Mitreva M."/>
            <person name="Wilson R.K."/>
        </authorList>
    </citation>
    <scope>NUCLEOTIDE SEQUENCE [LARGE SCALE GENOMIC DNA]</scope>
    <source>
        <strain evidence="2 3">F0542</strain>
    </source>
</reference>
<feature type="transmembrane region" description="Helical" evidence="1">
    <location>
        <begin position="192"/>
        <end position="216"/>
    </location>
</feature>
<evidence type="ECO:0000313" key="2">
    <source>
        <dbReference type="EMBL" id="ERH22219.1"/>
    </source>
</evidence>
<feature type="transmembrane region" description="Helical" evidence="1">
    <location>
        <begin position="380"/>
        <end position="400"/>
    </location>
</feature>
<comment type="caution">
    <text evidence="2">The sequence shown here is derived from an EMBL/GenBank/DDBJ whole genome shotgun (WGS) entry which is preliminary data.</text>
</comment>
<accession>U1QK63</accession>
<feature type="transmembrane region" description="Helical" evidence="1">
    <location>
        <begin position="343"/>
        <end position="368"/>
    </location>
</feature>
<keyword evidence="3" id="KW-1185">Reference proteome</keyword>
<gene>
    <name evidence="2" type="ORF">HMPREF1979_02803</name>
</gene>
<keyword evidence="1" id="KW-1133">Transmembrane helix</keyword>
<name>U1QK63_9ACTO</name>
<keyword evidence="1" id="KW-0472">Membrane</keyword>
<feature type="transmembrane region" description="Helical" evidence="1">
    <location>
        <begin position="412"/>
        <end position="431"/>
    </location>
</feature>
<proteinExistence type="predicted"/>
<dbReference type="Proteomes" id="UP000016536">
    <property type="component" value="Unassembled WGS sequence"/>
</dbReference>